<dbReference type="InterPro" id="IPR001107">
    <property type="entry name" value="Band_7"/>
</dbReference>
<dbReference type="EMBL" id="JADKGK010000004">
    <property type="protein sequence ID" value="MBL0002567.1"/>
    <property type="molecule type" value="Genomic_DNA"/>
</dbReference>
<evidence type="ECO:0000256" key="1">
    <source>
        <dbReference type="ARBA" id="ARBA00004167"/>
    </source>
</evidence>
<dbReference type="SMART" id="SM00244">
    <property type="entry name" value="PHB"/>
    <property type="match status" value="1"/>
</dbReference>
<dbReference type="GO" id="GO:0098552">
    <property type="term" value="C:side of membrane"/>
    <property type="evidence" value="ECO:0007669"/>
    <property type="project" value="UniProtKB-ARBA"/>
</dbReference>
<dbReference type="PRINTS" id="PR00721">
    <property type="entry name" value="STOMATIN"/>
</dbReference>
<dbReference type="Pfam" id="PF01145">
    <property type="entry name" value="Band_7"/>
    <property type="match status" value="1"/>
</dbReference>
<dbReference type="EMBL" id="JADIXZ010000003">
    <property type="protein sequence ID" value="MBK6300196.1"/>
    <property type="molecule type" value="Genomic_DNA"/>
</dbReference>
<sequence>MPRIETTIVLLLLLVFAITVVVRTIRIVPQQTAVIIERLGSYSRTLDDGMHVLVPFIDKPRATIDLREQVVTFPPQPVITSDNLVVSIDTVIYYTVTDAKSAVYEIANFIQGIEQLTVTTLRNVIGSLDLEETLTSRDQINGQLRGVLDQETGRWGIRVNRVELKAIDPPHSVQDSMEKQMRAERDKRAAVLTAEGVKQSAILTAQGEKEAQILRAEGSAQARVLEAQGQAQAIQQVFDAIHRGKPTQRLLAYQYLQVLPQLARGDANKMWIIPSELTDALRGVSSALGGNSSGAALEEEWVEPAPAPAAAPPIQRAKQFGEPEIVGDVHPPTHPVTQPVAPPPPPPRTPDSAQ</sequence>
<keyword evidence="5" id="KW-0472">Membrane</keyword>
<evidence type="ECO:0000313" key="9">
    <source>
        <dbReference type="EMBL" id="MBK7272524.1"/>
    </source>
</evidence>
<name>A0A935IME0_9MICO</name>
<dbReference type="CDD" id="cd08829">
    <property type="entry name" value="SPFH_paraslipin"/>
    <property type="match status" value="1"/>
</dbReference>
<dbReference type="PROSITE" id="PS01270">
    <property type="entry name" value="BAND_7"/>
    <property type="match status" value="1"/>
</dbReference>
<keyword evidence="3" id="KW-0812">Transmembrane</keyword>
<comment type="similarity">
    <text evidence="2">Belongs to the band 7/mec-2 family.</text>
</comment>
<dbReference type="InterPro" id="IPR001972">
    <property type="entry name" value="Stomatin_HflK_fam"/>
</dbReference>
<protein>
    <submittedName>
        <fullName evidence="9">SPFH/Band 7/PHB domain protein</fullName>
    </submittedName>
</protein>
<organism evidence="9 12">
    <name type="scientific">Candidatus Phosphoribacter hodrii</name>
    <dbReference type="NCBI Taxonomy" id="2953743"/>
    <lineage>
        <taxon>Bacteria</taxon>
        <taxon>Bacillati</taxon>
        <taxon>Actinomycetota</taxon>
        <taxon>Actinomycetes</taxon>
        <taxon>Micrococcales</taxon>
        <taxon>Dermatophilaceae</taxon>
        <taxon>Candidatus Phosphoribacter</taxon>
    </lineage>
</organism>
<dbReference type="EMBL" id="JADJIB010000002">
    <property type="protein sequence ID" value="MBK7272524.1"/>
    <property type="molecule type" value="Genomic_DNA"/>
</dbReference>
<dbReference type="Proteomes" id="UP000886632">
    <property type="component" value="Unassembled WGS sequence"/>
</dbReference>
<evidence type="ECO:0000313" key="12">
    <source>
        <dbReference type="Proteomes" id="UP000726105"/>
    </source>
</evidence>
<dbReference type="FunFam" id="3.30.479.30:FF:000004">
    <property type="entry name" value="Putative membrane protease family, stomatin"/>
    <property type="match status" value="1"/>
</dbReference>
<dbReference type="PANTHER" id="PTHR43327:SF10">
    <property type="entry name" value="STOMATIN-LIKE PROTEIN 2, MITOCHONDRIAL"/>
    <property type="match status" value="1"/>
</dbReference>
<evidence type="ECO:0000313" key="11">
    <source>
        <dbReference type="Proteomes" id="UP000718281"/>
    </source>
</evidence>
<comment type="subcellular location">
    <subcellularLocation>
        <location evidence="1">Membrane</location>
        <topology evidence="1">Single-pass membrane protein</topology>
    </subcellularLocation>
</comment>
<evidence type="ECO:0000256" key="4">
    <source>
        <dbReference type="ARBA" id="ARBA00022989"/>
    </source>
</evidence>
<dbReference type="Proteomes" id="UP000726105">
    <property type="component" value="Unassembled WGS sequence"/>
</dbReference>
<evidence type="ECO:0000256" key="3">
    <source>
        <dbReference type="ARBA" id="ARBA00022692"/>
    </source>
</evidence>
<reference evidence="11 12" key="1">
    <citation type="submission" date="2020-10" db="EMBL/GenBank/DDBJ databases">
        <title>Connecting structure to function with the recovery of over 1000 high-quality activated sludge metagenome-assembled genomes encoding full-length rRNA genes using long-read sequencing.</title>
        <authorList>
            <person name="Singleton C.M."/>
            <person name="Petriglieri F."/>
            <person name="Kristensen J.M."/>
            <person name="Kirkegaard R.H."/>
            <person name="Michaelsen T.Y."/>
            <person name="Andersen M.H."/>
            <person name="Karst S.M."/>
            <person name="Dueholm M.S."/>
            <person name="Nielsen P.H."/>
            <person name="Albertsen M."/>
        </authorList>
    </citation>
    <scope>NUCLEOTIDE SEQUENCE [LARGE SCALE GENOMIC DNA]</scope>
    <source>
        <strain evidence="8">AalE_18-Q3-R2-46_BAT3C.188</strain>
        <strain evidence="9">Ega_18-Q3-R5-49_MAXAC.001</strain>
        <strain evidence="10">Ribe_18-Q3-R11-54_MAXAC.001</strain>
    </source>
</reference>
<evidence type="ECO:0000313" key="8">
    <source>
        <dbReference type="EMBL" id="MBK6300196.1"/>
    </source>
</evidence>
<evidence type="ECO:0000256" key="2">
    <source>
        <dbReference type="ARBA" id="ARBA00008164"/>
    </source>
</evidence>
<keyword evidence="4" id="KW-1133">Transmembrane helix</keyword>
<dbReference type="SUPFAM" id="SSF117892">
    <property type="entry name" value="Band 7/SPFH domain"/>
    <property type="match status" value="1"/>
</dbReference>
<evidence type="ECO:0000256" key="6">
    <source>
        <dbReference type="SAM" id="MobiDB-lite"/>
    </source>
</evidence>
<dbReference type="InterPro" id="IPR036013">
    <property type="entry name" value="Band_7/SPFH_dom_sf"/>
</dbReference>
<accession>A0A935IME0</accession>
<feature type="region of interest" description="Disordered" evidence="6">
    <location>
        <begin position="319"/>
        <end position="354"/>
    </location>
</feature>
<dbReference type="Proteomes" id="UP000718281">
    <property type="component" value="Unassembled WGS sequence"/>
</dbReference>
<feature type="domain" description="Band 7" evidence="7">
    <location>
        <begin position="23"/>
        <end position="181"/>
    </location>
</feature>
<dbReference type="GO" id="GO:0005886">
    <property type="term" value="C:plasma membrane"/>
    <property type="evidence" value="ECO:0007669"/>
    <property type="project" value="UniProtKB-ARBA"/>
</dbReference>
<evidence type="ECO:0000313" key="10">
    <source>
        <dbReference type="EMBL" id="MBL0002567.1"/>
    </source>
</evidence>
<dbReference type="InterPro" id="IPR018080">
    <property type="entry name" value="Band_7/stomatin-like_CS"/>
</dbReference>
<dbReference type="PANTHER" id="PTHR43327">
    <property type="entry name" value="STOMATIN-LIKE PROTEIN 2, MITOCHONDRIAL"/>
    <property type="match status" value="1"/>
</dbReference>
<feature type="compositionally biased region" description="Pro residues" evidence="6">
    <location>
        <begin position="340"/>
        <end position="354"/>
    </location>
</feature>
<dbReference type="Gene3D" id="3.30.479.30">
    <property type="entry name" value="Band 7 domain"/>
    <property type="match status" value="1"/>
</dbReference>
<proteinExistence type="inferred from homology"/>
<dbReference type="AlphaFoldDB" id="A0A935IME0"/>
<dbReference type="InterPro" id="IPR050710">
    <property type="entry name" value="Band7/mec-2_domain"/>
</dbReference>
<comment type="caution">
    <text evidence="9">The sequence shown here is derived from an EMBL/GenBank/DDBJ whole genome shotgun (WGS) entry which is preliminary data.</text>
</comment>
<evidence type="ECO:0000259" key="7">
    <source>
        <dbReference type="SMART" id="SM00244"/>
    </source>
</evidence>
<evidence type="ECO:0000256" key="5">
    <source>
        <dbReference type="ARBA" id="ARBA00023136"/>
    </source>
</evidence>
<gene>
    <name evidence="8" type="ORF">IPF40_03795</name>
    <name evidence="9" type="ORF">IPI13_04955</name>
    <name evidence="10" type="ORF">IPP00_00715</name>
</gene>